<evidence type="ECO:0000256" key="3">
    <source>
        <dbReference type="ARBA" id="ARBA00022840"/>
    </source>
</evidence>
<keyword evidence="6" id="KW-1185">Reference proteome</keyword>
<dbReference type="Gene3D" id="3.40.50.300">
    <property type="entry name" value="P-loop containing nucleotide triphosphate hydrolases"/>
    <property type="match status" value="1"/>
</dbReference>
<reference evidence="6" key="1">
    <citation type="journal article" date="2021" name="Syst. Appl. Microbiol.">
        <title>Roseomonas hellenica sp. nov., isolated from roots of wild-growing Alkanna tinctoria.</title>
        <authorList>
            <person name="Rat A."/>
            <person name="Naranjo H.D."/>
            <person name="Lebbe L."/>
            <person name="Cnockaert M."/>
            <person name="Krigas N."/>
            <person name="Grigoriadou K."/>
            <person name="Maloupa E."/>
            <person name="Willems A."/>
        </authorList>
    </citation>
    <scope>NUCLEOTIDE SEQUENCE [LARGE SCALE GENOMIC DNA]</scope>
    <source>
        <strain evidence="6">LMG 31523</strain>
    </source>
</reference>
<dbReference type="SMART" id="SM00382">
    <property type="entry name" value="AAA"/>
    <property type="match status" value="1"/>
</dbReference>
<dbReference type="InterPro" id="IPR003439">
    <property type="entry name" value="ABC_transporter-like_ATP-bd"/>
</dbReference>
<comment type="caution">
    <text evidence="5">The sequence shown here is derived from an EMBL/GenBank/DDBJ whole genome shotgun (WGS) entry which is preliminary data.</text>
</comment>
<proteinExistence type="predicted"/>
<dbReference type="Proteomes" id="UP001196870">
    <property type="component" value="Unassembled WGS sequence"/>
</dbReference>
<evidence type="ECO:0000313" key="5">
    <source>
        <dbReference type="EMBL" id="MBR0663169.1"/>
    </source>
</evidence>
<dbReference type="GO" id="GO:0005524">
    <property type="term" value="F:ATP binding"/>
    <property type="evidence" value="ECO:0007669"/>
    <property type="project" value="UniProtKB-KW"/>
</dbReference>
<dbReference type="InterPro" id="IPR003593">
    <property type="entry name" value="AAA+_ATPase"/>
</dbReference>
<keyword evidence="2" id="KW-0547">Nucleotide-binding</keyword>
<feature type="domain" description="ABC transporter" evidence="4">
    <location>
        <begin position="5"/>
        <end position="244"/>
    </location>
</feature>
<keyword evidence="1" id="KW-0813">Transport</keyword>
<dbReference type="InterPro" id="IPR032823">
    <property type="entry name" value="BCA_ABC_TP_C"/>
</dbReference>
<dbReference type="Pfam" id="PF12399">
    <property type="entry name" value="BCA_ABC_TP_C"/>
    <property type="match status" value="1"/>
</dbReference>
<dbReference type="InterPro" id="IPR027417">
    <property type="entry name" value="P-loop_NTPase"/>
</dbReference>
<protein>
    <submittedName>
        <fullName evidence="5">ABC transporter ATP-binding protein</fullName>
    </submittedName>
</protein>
<dbReference type="CDD" id="cd03219">
    <property type="entry name" value="ABC_Mj1267_LivG_branched"/>
    <property type="match status" value="1"/>
</dbReference>
<accession>A0ABS5ES93</accession>
<keyword evidence="3 5" id="KW-0067">ATP-binding</keyword>
<dbReference type="PANTHER" id="PTHR45772">
    <property type="entry name" value="CONSERVED COMPONENT OF ABC TRANSPORTER FOR NATURAL AMINO ACIDS-RELATED"/>
    <property type="match status" value="1"/>
</dbReference>
<evidence type="ECO:0000313" key="6">
    <source>
        <dbReference type="Proteomes" id="UP001196870"/>
    </source>
</evidence>
<organism evidence="5 6">
    <name type="scientific">Plastoroseomonas hellenica</name>
    <dbReference type="NCBI Taxonomy" id="2687306"/>
    <lineage>
        <taxon>Bacteria</taxon>
        <taxon>Pseudomonadati</taxon>
        <taxon>Pseudomonadota</taxon>
        <taxon>Alphaproteobacteria</taxon>
        <taxon>Acetobacterales</taxon>
        <taxon>Acetobacteraceae</taxon>
        <taxon>Plastoroseomonas</taxon>
    </lineage>
</organism>
<sequence length="248" mass="26222">MSAVLELDGVSRVFGGLRAVDGVTLTVGSGITALIGPNGAGKTTLFNLMSGLLPVSAGRIRFRGQDITGLSAHRRARLGMARTLQIKQVFAGLTVLDNAWIAARQRHRPLDPFRRASRDRVTRAAAEEALDAMGLLPLAAREAGSLAYGDVALLEIAMALATRPALLLLDEPVCGMSPAETERTVARIRAVSATTDVLIVEHDMDVVFGLADRVIVLAEGRVLADGPPAAIARNPQVREAYLGEEDAA</sequence>
<dbReference type="Pfam" id="PF00005">
    <property type="entry name" value="ABC_tran"/>
    <property type="match status" value="1"/>
</dbReference>
<gene>
    <name evidence="5" type="ORF">GXW71_02255</name>
</gene>
<dbReference type="SUPFAM" id="SSF52540">
    <property type="entry name" value="P-loop containing nucleoside triphosphate hydrolases"/>
    <property type="match status" value="1"/>
</dbReference>
<evidence type="ECO:0000256" key="2">
    <source>
        <dbReference type="ARBA" id="ARBA00022741"/>
    </source>
</evidence>
<dbReference type="RefSeq" id="WP_211850762.1">
    <property type="nucleotide sequence ID" value="NZ_JAAGBB010000002.1"/>
</dbReference>
<dbReference type="PANTHER" id="PTHR45772:SF7">
    <property type="entry name" value="AMINO ACID ABC TRANSPORTER ATP-BINDING PROTEIN"/>
    <property type="match status" value="1"/>
</dbReference>
<dbReference type="EMBL" id="JAAGBB010000002">
    <property type="protein sequence ID" value="MBR0663169.1"/>
    <property type="molecule type" value="Genomic_DNA"/>
</dbReference>
<evidence type="ECO:0000259" key="4">
    <source>
        <dbReference type="PROSITE" id="PS50893"/>
    </source>
</evidence>
<dbReference type="InterPro" id="IPR051120">
    <property type="entry name" value="ABC_AA/LPS_Transport"/>
</dbReference>
<name>A0ABS5ES93_9PROT</name>
<dbReference type="PROSITE" id="PS50893">
    <property type="entry name" value="ABC_TRANSPORTER_2"/>
    <property type="match status" value="1"/>
</dbReference>
<evidence type="ECO:0000256" key="1">
    <source>
        <dbReference type="ARBA" id="ARBA00022448"/>
    </source>
</evidence>